<accession>A0A543AU84</accession>
<feature type="compositionally biased region" description="Acidic residues" evidence="1">
    <location>
        <begin position="276"/>
        <end position="285"/>
    </location>
</feature>
<feature type="compositionally biased region" description="Acidic residues" evidence="1">
    <location>
        <begin position="219"/>
        <end position="236"/>
    </location>
</feature>
<gene>
    <name evidence="3" type="ORF">FB566_1647</name>
</gene>
<feature type="compositionally biased region" description="Polar residues" evidence="1">
    <location>
        <begin position="209"/>
        <end position="218"/>
    </location>
</feature>
<feature type="compositionally biased region" description="Basic and acidic residues" evidence="1">
    <location>
        <begin position="1"/>
        <end position="23"/>
    </location>
</feature>
<feature type="transmembrane region" description="Helical" evidence="2">
    <location>
        <begin position="51"/>
        <end position="73"/>
    </location>
</feature>
<evidence type="ECO:0000256" key="2">
    <source>
        <dbReference type="SAM" id="Phobius"/>
    </source>
</evidence>
<dbReference type="InParanoid" id="A0A543AU84"/>
<keyword evidence="2" id="KW-0812">Transmembrane</keyword>
<dbReference type="EMBL" id="VFOW01000001">
    <property type="protein sequence ID" value="TQL76127.1"/>
    <property type="molecule type" value="Genomic_DNA"/>
</dbReference>
<feature type="transmembrane region" description="Helical" evidence="2">
    <location>
        <begin position="175"/>
        <end position="196"/>
    </location>
</feature>
<proteinExistence type="predicted"/>
<sequence>MSRDRDVSDESTSGEEKEEKPSDGAKLNALQIMAATGAATTGAIVANAMGIYGTVIGVAVFSIISSVGTVVLLQSLNRTRERLRKTVRRLEAAVPETAAQTTQATRPTDARAVGSATVGIPADPEVTVAFDPAATVPLVRPSSVAPVTATARIPAVKRPETIEKPKKTRPIWKPIAISSIVVFALTIAVLTGIAFLSGQPPASFYTKPPAQTITPQPESENELDGDGDERPWEDDPSSPSPSDSPSPTPSEEPSSPTAPPTTPETTTDPPPSPEPELPEDPEGEE</sequence>
<comment type="caution">
    <text evidence="3">The sequence shown here is derived from an EMBL/GenBank/DDBJ whole genome shotgun (WGS) entry which is preliminary data.</text>
</comment>
<dbReference type="RefSeq" id="WP_142037062.1">
    <property type="nucleotide sequence ID" value="NZ_JBHTGS010000001.1"/>
</dbReference>
<name>A0A543AU84_9ACTN</name>
<evidence type="ECO:0000256" key="1">
    <source>
        <dbReference type="SAM" id="MobiDB-lite"/>
    </source>
</evidence>
<reference evidence="3 4" key="1">
    <citation type="submission" date="2019-06" db="EMBL/GenBank/DDBJ databases">
        <title>Sequencing the genomes of 1000 actinobacteria strains.</title>
        <authorList>
            <person name="Klenk H.-P."/>
        </authorList>
    </citation>
    <scope>NUCLEOTIDE SEQUENCE [LARGE SCALE GENOMIC DNA]</scope>
    <source>
        <strain evidence="3 4">DSM 45928</strain>
    </source>
</reference>
<feature type="transmembrane region" description="Helical" evidence="2">
    <location>
        <begin position="27"/>
        <end position="45"/>
    </location>
</feature>
<feature type="region of interest" description="Disordered" evidence="1">
    <location>
        <begin position="1"/>
        <end position="25"/>
    </location>
</feature>
<dbReference type="Proteomes" id="UP000317043">
    <property type="component" value="Unassembled WGS sequence"/>
</dbReference>
<feature type="region of interest" description="Disordered" evidence="1">
    <location>
        <begin position="206"/>
        <end position="285"/>
    </location>
</feature>
<dbReference type="AlphaFoldDB" id="A0A543AU84"/>
<keyword evidence="2" id="KW-1133">Transmembrane helix</keyword>
<evidence type="ECO:0000313" key="3">
    <source>
        <dbReference type="EMBL" id="TQL76127.1"/>
    </source>
</evidence>
<protein>
    <submittedName>
        <fullName evidence="3">Uncharacterized protein</fullName>
    </submittedName>
</protein>
<keyword evidence="4" id="KW-1185">Reference proteome</keyword>
<feature type="compositionally biased region" description="Pro residues" evidence="1">
    <location>
        <begin position="238"/>
        <end position="275"/>
    </location>
</feature>
<organism evidence="3 4">
    <name type="scientific">Stackebrandtia endophytica</name>
    <dbReference type="NCBI Taxonomy" id="1496996"/>
    <lineage>
        <taxon>Bacteria</taxon>
        <taxon>Bacillati</taxon>
        <taxon>Actinomycetota</taxon>
        <taxon>Actinomycetes</taxon>
        <taxon>Glycomycetales</taxon>
        <taxon>Glycomycetaceae</taxon>
        <taxon>Stackebrandtia</taxon>
    </lineage>
</organism>
<keyword evidence="2" id="KW-0472">Membrane</keyword>
<evidence type="ECO:0000313" key="4">
    <source>
        <dbReference type="Proteomes" id="UP000317043"/>
    </source>
</evidence>